<comment type="caution">
    <text evidence="1">The sequence shown here is derived from an EMBL/GenBank/DDBJ whole genome shotgun (WGS) entry which is preliminary data.</text>
</comment>
<evidence type="ECO:0000313" key="1">
    <source>
        <dbReference type="EMBL" id="PXX14522.1"/>
    </source>
</evidence>
<reference evidence="1 2" key="1">
    <citation type="submission" date="2018-05" db="EMBL/GenBank/DDBJ databases">
        <title>Genomic Encyclopedia of Type Strains, Phase IV (KMG-V): Genome sequencing to study the core and pangenomes of soil and plant-associated prokaryotes.</title>
        <authorList>
            <person name="Whitman W."/>
        </authorList>
    </citation>
    <scope>NUCLEOTIDE SEQUENCE [LARGE SCALE GENOMIC DNA]</scope>
    <source>
        <strain evidence="1 2">SIr-6563</strain>
    </source>
</reference>
<evidence type="ECO:0000313" key="2">
    <source>
        <dbReference type="Proteomes" id="UP000247515"/>
    </source>
</evidence>
<dbReference type="Proteomes" id="UP000247515">
    <property type="component" value="Unassembled WGS sequence"/>
</dbReference>
<organism evidence="1 2">
    <name type="scientific">Paraburkholderia tropica</name>
    <dbReference type="NCBI Taxonomy" id="92647"/>
    <lineage>
        <taxon>Bacteria</taxon>
        <taxon>Pseudomonadati</taxon>
        <taxon>Pseudomonadota</taxon>
        <taxon>Betaproteobacteria</taxon>
        <taxon>Burkholderiales</taxon>
        <taxon>Burkholderiaceae</taxon>
        <taxon>Paraburkholderia</taxon>
    </lineage>
</organism>
<proteinExistence type="predicted"/>
<sequence>MANFVKPFRGVPQGEIYPKRYEAGEECPAELEAAAREAGAIEGAEAKKTAAAKK</sequence>
<name>A0ABX5MLI9_9BURK</name>
<dbReference type="EMBL" id="QJJV01000012">
    <property type="protein sequence ID" value="PXX14522.1"/>
    <property type="molecule type" value="Genomic_DNA"/>
</dbReference>
<keyword evidence="2" id="KW-1185">Reference proteome</keyword>
<gene>
    <name evidence="1" type="ORF">C7400_112134</name>
</gene>
<dbReference type="RefSeq" id="WP_181441025.1">
    <property type="nucleotide sequence ID" value="NZ_CAJMXT010000011.1"/>
</dbReference>
<accession>A0ABX5MLI9</accession>
<protein>
    <recommendedName>
        <fullName evidence="3">DUF2635 domain-containing protein</fullName>
    </recommendedName>
</protein>
<evidence type="ECO:0008006" key="3">
    <source>
        <dbReference type="Google" id="ProtNLM"/>
    </source>
</evidence>